<name>A0A9W6ISX5_9HYPH</name>
<dbReference type="GO" id="GO:0016829">
    <property type="term" value="F:lyase activity"/>
    <property type="evidence" value="ECO:0007669"/>
    <property type="project" value="InterPro"/>
</dbReference>
<evidence type="ECO:0000313" key="4">
    <source>
        <dbReference type="EMBL" id="MBM7851929.1"/>
    </source>
</evidence>
<reference evidence="4 5" key="2">
    <citation type="submission" date="2021-01" db="EMBL/GenBank/DDBJ databases">
        <title>Genomic Encyclopedia of Type Strains, Phase IV (KMG-IV): sequencing the most valuable type-strain genomes for metagenomic binning, comparative biology and taxonomic classification.</title>
        <authorList>
            <person name="Goeker M."/>
        </authorList>
    </citation>
    <scope>NUCLEOTIDE SEQUENCE [LARGE SCALE GENOMIC DNA]</scope>
    <source>
        <strain evidence="4 5">DSM 6130</strain>
    </source>
</reference>
<protein>
    <submittedName>
        <fullName evidence="3 4">Heparinase</fullName>
    </submittedName>
</protein>
<comment type="caution">
    <text evidence="3">The sequence shown here is derived from an EMBL/GenBank/DDBJ whole genome shotgun (WGS) entry which is preliminary data.</text>
</comment>
<evidence type="ECO:0000313" key="3">
    <source>
        <dbReference type="EMBL" id="GLK54994.1"/>
    </source>
</evidence>
<dbReference type="EMBL" id="BSFF01000001">
    <property type="protein sequence ID" value="GLK54994.1"/>
    <property type="molecule type" value="Genomic_DNA"/>
</dbReference>
<feature type="domain" description="Heparinase II/III-like C-terminal" evidence="2">
    <location>
        <begin position="314"/>
        <end position="558"/>
    </location>
</feature>
<reference evidence="3" key="3">
    <citation type="submission" date="2023-01" db="EMBL/GenBank/DDBJ databases">
        <authorList>
            <person name="Sun Q."/>
            <person name="Evtushenko L."/>
        </authorList>
    </citation>
    <scope>NUCLEOTIDE SEQUENCE</scope>
    <source>
        <strain evidence="3">VKM B-1606</strain>
    </source>
</reference>
<dbReference type="Proteomes" id="UP001143400">
    <property type="component" value="Unassembled WGS sequence"/>
</dbReference>
<dbReference type="Gene3D" id="2.70.98.70">
    <property type="match status" value="1"/>
</dbReference>
<evidence type="ECO:0000256" key="1">
    <source>
        <dbReference type="ARBA" id="ARBA00004196"/>
    </source>
</evidence>
<sequence>MSVGALEEAARLMRFAVGEGVGGGWRRLTGLAAAPLHATGRAPDKLVIAPQDLRTSDPTRAGEIYAGVFAFAGKSVPVEGASPFRVEPPSPEWAEALHGFGWLRHLRAADTTLARANARALVEEWIALGGGGDPIARAPHVTARRVISWLCQSPLILDGADRAFYRRFLRSLARQTRRLGRARRLAPDGLPRLNVACALAYAGLCFAGDGRLLKSASAALAEELDRQILPDGGHVSRNPSALVEAMLDLLPLRQAYAARNAQPPQSLLNAVDRAMPMIRFFRHGDGAFAQFNGAGPTQADLVATILAYDDARGPLPEEAPHSGYVRLQGGPSAVLVDVGPPPPPGASRDAHAGALSFELSSGPEQIVVNCGVPRFGRASWGAAPRATAAHSTLVVADTSSCRFASERCAGLLGRIVVAGPRAVVARRERTAEGVRVAATHDGYARRFGLIHARTLTLAAGGDRLEGEDALRPVHAGRGPEDSRVALRFHLHPGVRASVTQDGQGAMLALPSGRGWLFAAPGFAVELEESIYFAGANGPRRTEQIVVHATVRGAPLIGWNFRRLDGDLGSERRARSTGRDDGPTLI</sequence>
<reference evidence="3" key="1">
    <citation type="journal article" date="2014" name="Int. J. Syst. Evol. Microbiol.">
        <title>Complete genome sequence of Corynebacterium casei LMG S-19264T (=DSM 44701T), isolated from a smear-ripened cheese.</title>
        <authorList>
            <consortium name="US DOE Joint Genome Institute (JGI-PGF)"/>
            <person name="Walter F."/>
            <person name="Albersmeier A."/>
            <person name="Kalinowski J."/>
            <person name="Ruckert C."/>
        </authorList>
    </citation>
    <scope>NUCLEOTIDE SEQUENCE</scope>
    <source>
        <strain evidence="3">VKM B-1606</strain>
    </source>
</reference>
<gene>
    <name evidence="3" type="ORF">GCM10008170_10130</name>
    <name evidence="4" type="ORF">JOD31_002154</name>
</gene>
<organism evidence="3 6">
    <name type="scientific">Methylopila capsulata</name>
    <dbReference type="NCBI Taxonomy" id="61654"/>
    <lineage>
        <taxon>Bacteria</taxon>
        <taxon>Pseudomonadati</taxon>
        <taxon>Pseudomonadota</taxon>
        <taxon>Alphaproteobacteria</taxon>
        <taxon>Hyphomicrobiales</taxon>
        <taxon>Methylopilaceae</taxon>
        <taxon>Methylopila</taxon>
    </lineage>
</organism>
<dbReference type="GO" id="GO:0030313">
    <property type="term" value="C:cell envelope"/>
    <property type="evidence" value="ECO:0007669"/>
    <property type="project" value="UniProtKB-SubCell"/>
</dbReference>
<dbReference type="Pfam" id="PF07940">
    <property type="entry name" value="Hepar_II_III_C"/>
    <property type="match status" value="1"/>
</dbReference>
<evidence type="ECO:0000313" key="5">
    <source>
        <dbReference type="Proteomes" id="UP000758856"/>
    </source>
</evidence>
<dbReference type="InterPro" id="IPR012480">
    <property type="entry name" value="Hepar_II_III_C"/>
</dbReference>
<dbReference type="InterPro" id="IPR008929">
    <property type="entry name" value="Chondroitin_lyas"/>
</dbReference>
<keyword evidence="5" id="KW-1185">Reference proteome</keyword>
<dbReference type="Proteomes" id="UP000758856">
    <property type="component" value="Unassembled WGS sequence"/>
</dbReference>
<accession>A0A9W6ISX5</accession>
<evidence type="ECO:0000259" key="2">
    <source>
        <dbReference type="Pfam" id="PF07940"/>
    </source>
</evidence>
<comment type="subcellular location">
    <subcellularLocation>
        <location evidence="1">Cell envelope</location>
    </subcellularLocation>
</comment>
<evidence type="ECO:0000313" key="6">
    <source>
        <dbReference type="Proteomes" id="UP001143400"/>
    </source>
</evidence>
<dbReference type="Gene3D" id="1.50.10.100">
    <property type="entry name" value="Chondroitin AC/alginate lyase"/>
    <property type="match status" value="1"/>
</dbReference>
<dbReference type="RefSeq" id="WP_204950306.1">
    <property type="nucleotide sequence ID" value="NZ_BSFF01000001.1"/>
</dbReference>
<proteinExistence type="predicted"/>
<dbReference type="AlphaFoldDB" id="A0A9W6ISX5"/>
<dbReference type="EMBL" id="JAFBCY010000002">
    <property type="protein sequence ID" value="MBM7851929.1"/>
    <property type="molecule type" value="Genomic_DNA"/>
</dbReference>